<organism evidence="12 13">
    <name type="scientific">Ectocarpus siliculosus</name>
    <name type="common">Brown alga</name>
    <name type="synonym">Conferva siliculosa</name>
    <dbReference type="NCBI Taxonomy" id="2880"/>
    <lineage>
        <taxon>Eukaryota</taxon>
        <taxon>Sar</taxon>
        <taxon>Stramenopiles</taxon>
        <taxon>Ochrophyta</taxon>
        <taxon>PX clade</taxon>
        <taxon>Phaeophyceae</taxon>
        <taxon>Ectocarpales</taxon>
        <taxon>Ectocarpaceae</taxon>
        <taxon>Ectocarpus</taxon>
    </lineage>
</organism>
<dbReference type="Gene3D" id="1.25.10.10">
    <property type="entry name" value="Leucine-rich Repeat Variant"/>
    <property type="match status" value="4"/>
</dbReference>
<reference evidence="12 13" key="1">
    <citation type="journal article" date="2010" name="Nature">
        <title>The Ectocarpus genome and the independent evolution of multicellularity in brown algae.</title>
        <authorList>
            <person name="Cock J.M."/>
            <person name="Sterck L."/>
            <person name="Rouze P."/>
            <person name="Scornet D."/>
            <person name="Allen A.E."/>
            <person name="Amoutzias G."/>
            <person name="Anthouard V."/>
            <person name="Artiguenave F."/>
            <person name="Aury J.M."/>
            <person name="Badger J.H."/>
            <person name="Beszteri B."/>
            <person name="Billiau K."/>
            <person name="Bonnet E."/>
            <person name="Bothwell J.H."/>
            <person name="Bowler C."/>
            <person name="Boyen C."/>
            <person name="Brownlee C."/>
            <person name="Carrano C.J."/>
            <person name="Charrier B."/>
            <person name="Cho G.Y."/>
            <person name="Coelho S.M."/>
            <person name="Collen J."/>
            <person name="Corre E."/>
            <person name="Da Silva C."/>
            <person name="Delage L."/>
            <person name="Delaroque N."/>
            <person name="Dittami S.M."/>
            <person name="Doulbeau S."/>
            <person name="Elias M."/>
            <person name="Farnham G."/>
            <person name="Gachon C.M."/>
            <person name="Gschloessl B."/>
            <person name="Heesch S."/>
            <person name="Jabbari K."/>
            <person name="Jubin C."/>
            <person name="Kawai H."/>
            <person name="Kimura K."/>
            <person name="Kloareg B."/>
            <person name="Kupper F.C."/>
            <person name="Lang D."/>
            <person name="Le Bail A."/>
            <person name="Leblanc C."/>
            <person name="Lerouge P."/>
            <person name="Lohr M."/>
            <person name="Lopez P.J."/>
            <person name="Martens C."/>
            <person name="Maumus F."/>
            <person name="Michel G."/>
            <person name="Miranda-Saavedra D."/>
            <person name="Morales J."/>
            <person name="Moreau H."/>
            <person name="Motomura T."/>
            <person name="Nagasato C."/>
            <person name="Napoli C.A."/>
            <person name="Nelson D.R."/>
            <person name="Nyvall-Collen P."/>
            <person name="Peters A.F."/>
            <person name="Pommier C."/>
            <person name="Potin P."/>
            <person name="Poulain J."/>
            <person name="Quesneville H."/>
            <person name="Read B."/>
            <person name="Rensing S.A."/>
            <person name="Ritter A."/>
            <person name="Rousvoal S."/>
            <person name="Samanta M."/>
            <person name="Samson G."/>
            <person name="Schroeder D.C."/>
            <person name="Segurens B."/>
            <person name="Strittmatter M."/>
            <person name="Tonon T."/>
            <person name="Tregear J.W."/>
            <person name="Valentin K."/>
            <person name="von Dassow P."/>
            <person name="Yamagishi T."/>
            <person name="Van de Peer Y."/>
            <person name="Wincker P."/>
        </authorList>
    </citation>
    <scope>NUCLEOTIDE SEQUENCE [LARGE SCALE GENOMIC DNA]</scope>
    <source>
        <strain evidence="13">Ec32 / CCAP1310/4</strain>
    </source>
</reference>
<dbReference type="CDD" id="cd00201">
    <property type="entry name" value="WW"/>
    <property type="match status" value="1"/>
</dbReference>
<feature type="compositionally biased region" description="Low complexity" evidence="10">
    <location>
        <begin position="1940"/>
        <end position="1952"/>
    </location>
</feature>
<evidence type="ECO:0000256" key="8">
    <source>
        <dbReference type="PROSITE-ProRule" id="PRU00259"/>
    </source>
</evidence>
<dbReference type="GO" id="GO:0071562">
    <property type="term" value="P:nucleus-vacuole junction assembly"/>
    <property type="evidence" value="ECO:0007669"/>
    <property type="project" value="InterPro"/>
</dbReference>
<sequence>MSGGNAELLEVQEKLKALNADYDKLNDEWTGRLAAQNDEFQREKHDLLQDSSARLQAAKEHADAKNAEIVSELDKFRRAFTGDPLGWAAATDEQGKPYYYNSETGESDYDKPRILEIAEVMNNIDSLDEGKKKQEKAIKKGKEAELQARKLEVSLNEIRGEAAALRKTKKEWEACGTTVTSLCEMMSAAMDETDSRVTKVEEGVRVVTKANEAVKVATKKIEQQNRELFERGLRIEQLTRDLATAGVEVEQTRDRANKLEERFTQAVEERVDEVKLPLEDELAAAYAGRQEEKALRESDRRYLANLWPEGWLVPSILRRFRTMTPEERAQQTLKMEELEAERDLVEAIRAGVAAAAKWETKVDDYGRTYYANWESGEAVYDPPPEMKYRPPLGRNELGEKVDPRLQALREWEQGTDGWGKPFWQNSRSGDVVQTEPKGWSEAMGLGEHELEGWEGPTQDEVSRDVAVEAARVVITWLNKAKEAEEKRTRKADEPLTLEDGSGEANDESSDEDDEDQDEFVYDIQSVEELAMGGEGWCYQGPANSSNEEEGIETNAAVQKDKRDSWEGAPADVAEIRSIIVRLARRENRFERRLKLVRRNLEDLAHDLLAAKRLEELEVHDFALGLGASGEGTARSQDVEGNVTAPTVVAGNTKELADAGAVQGVDESPGGGNTTLSSTNVVSADIATAVTNAADARDTSGDGGVYEEVKKERTTDDAAIGSAVGGEQTNEDDMVIAAAGAASSNGGDPATAATEPAGSSPRTASSSGEGDRALETAAEQATTQAAGEAAAEPASGGSRGSNRTDHEGSAEEQLQEGGSSGAVSCAAFHALAAEAVWAGLNGSNHVQKPPQSVWDPRGGDRWGTAAFFAEQIGKREEEVAPGLPRRTKTRIPRVDHDNGDGSGSGSDGGGGSVGDCSGDYPLSGSSSRHAAARALCMGAMSSRRGFLQQAAEAAAQEARQRLNKVVEVSAATNPISLGASARTESDGSADLYDETGASGMIVGRGGSGCLTKAEDCDDETQDEPVIQSAVMLRFGAEIPSLVAAGKCGRAVQFSIPDDWNNQEAQEKQHAGQMARRKETMEMLRQRDEAPLARPRGYDPNSVQADTASSRNGVERFGRSGGDGARGPSIRCFTATGRGGDFDHGEPIVLPEGKTMSSKQLQQITTVISQRQAEVVILLEEETLRYNDAMGVYEYNHREWERLEVERKERLSVTCHQSRLDHLNLDSLAALTSGPGVSAGSRVSSTPDPPGTIAIRPYKGHPREIRVARFLSTAVKIPHGTPEAFDLGGFCGPRHSATVARSKAEATLAKEIAEEARAHEWLLRLQVELPDALRDKEALERLPDAALNRLDTLRWEERRAGRMIECRRRVAELRESLVEEGRRRRQLYEERKWVVQSEFRRLLAERAAVGEKEGMIRLLVKVGHATLVAQRSTFEARKKEAAEDKDGVGTEGTVSPGDVYSAHRDWVSEEFQEAAKEQKRWEDKLAEMVRIRELARRRETTVGELVQGAARGALPAPHPDQWLPKAEKQRHEDEVRLLLGRHARELRVEQEAVESSCVRVREAARDVAILKAKLGAIEGWRDHEILTLRTAGREAVDSLKGLLEKQRKESAARIDKLEQALSELRKEYNEVRAELTARIEQLNRGRSNTEAWVKALRHDLAQERAKREAAEDRLAIVKDRARVLSEKLRTELRAERMHSLRLELWIAALHDEIRFHIKTQEEMRRLQALERIEHERQKREERHKVWRHRTAIRLLCTSVDGLFLFFAQRLANLAGSRRTHNDALRANGAVEVLAAVCRGPRKDLRRLAARALGALGWNGHTEARVLAWDIYRHWDLWVQSCCPAEEARLLERGRTFDGPEEFRHADQISAPPSPSPASAWHEQASRSPNSPPLLSKQRGPGKATKEYFSRSIEDDLADNSAVDESGQRASSSGDGQGGQLVTEATATATATPEAGRLGGVGEDENQEHGSAEKNEGERVEEEEEEFRPRAAMSARAVVRERRQWALRRARRQEGPNEANQLELGGWSPAGTGVPEAWVDTVVKVAGVGRRGARGGGGGGGGGGDDIVAEGSGRGGGGGAVALLTRLCRERDDWEVVRAAASALSVAAYHEDNADRMGKAAPDLIPVLVSLLPHPDPEVQTHAATALANLAFGSPSYQSEAGEAGAVEALLDVCRGRAGVDAGDVGHRGGTSGGGTPLVASGIDKDGVDDKAEGGGGNRGRSGGGRSTPSNITTNGRGRSESGEDEAGGVRGEVQRVGRTKKEGEPSNKRDQGATAECGEQEEHMSSTDEANAEKAETRDVGAERATKVGCEGNKGFIVTRRQDEEEGGVEDEGGEEGGAAATMDVDAVQAATAALANLLCYSEANAVRLVAAGGIGVLVGLVSSYKPHNLLDFDQAEEIQANAAEALVNATRNHGDEVTVRIHSLGISPLVLMCGSHNLQVQRHAALVIGNVCQTDVHRATAGDEGAAEALFALCDTNDDVVRANALWALGNLAWDPHNQERIGRYISQLLALASSSWLPIRTNALICLGNSLFFHEANRRRLEAIDEAVLTLLGYCDHDHPAPVQEAALRCLVSLTYVDRIVAPLVDAGCIALFVSSLAPSVPTAVRHPAALALLNVSVHDLYKSRVAEAGGVEAAVALLGSDNPEVSQNPSKQRSLGESGGLAVLLGMCDHNTEAPLLVPVLWGLRNCLHGNDANKNRFVRAGGLEALVQLCHSSRSAGEWGVAEGVLTTLVTAATGNEKICRRLLRVGLDQLIDAAEDSNHTSSYGTVQDEPASITKLSGPKHAGHRSKTSVWGETPPPSAPPGEGGQGMTKKIKCLPAMPGVAHACPLPGPQSAAGPPRGPATDGELGLDKIDEIGVDGVLREDSEALALRMQAESRETCSALATSLLQALGPFNYVSNKLANRGLSVM</sequence>
<feature type="region of interest" description="Disordered" evidence="10">
    <location>
        <begin position="872"/>
        <end position="923"/>
    </location>
</feature>
<keyword evidence="4" id="KW-0677">Repeat</keyword>
<feature type="repeat" description="ARM" evidence="8">
    <location>
        <begin position="2120"/>
        <end position="2162"/>
    </location>
</feature>
<feature type="compositionally biased region" description="Basic and acidic residues" evidence="10">
    <location>
        <begin position="2278"/>
        <end position="2304"/>
    </location>
</feature>
<evidence type="ECO:0000256" key="7">
    <source>
        <dbReference type="ARBA" id="ARBA00026209"/>
    </source>
</evidence>
<feature type="compositionally biased region" description="Low complexity" evidence="10">
    <location>
        <begin position="774"/>
        <end position="793"/>
    </location>
</feature>
<dbReference type="PROSITE" id="PS50020">
    <property type="entry name" value="WW_DOMAIN_2"/>
    <property type="match status" value="2"/>
</dbReference>
<dbReference type="EMBL" id="FN649741">
    <property type="protein sequence ID" value="CBN80284.1"/>
    <property type="molecule type" value="Genomic_DNA"/>
</dbReference>
<feature type="region of interest" description="Disordered" evidence="10">
    <location>
        <begin position="2179"/>
        <end position="2304"/>
    </location>
</feature>
<feature type="coiled-coil region" evidence="9">
    <location>
        <begin position="8"/>
        <end position="68"/>
    </location>
</feature>
<feature type="region of interest" description="Disordered" evidence="10">
    <location>
        <begin position="710"/>
        <end position="817"/>
    </location>
</feature>
<evidence type="ECO:0000256" key="10">
    <source>
        <dbReference type="SAM" id="MobiDB-lite"/>
    </source>
</evidence>
<feature type="domain" description="WW" evidence="11">
    <location>
        <begin position="81"/>
        <end position="114"/>
    </location>
</feature>
<dbReference type="PANTHER" id="PTHR47249:SF1">
    <property type="entry name" value="VACUOLAR PROTEIN 8"/>
    <property type="match status" value="1"/>
</dbReference>
<dbReference type="InterPro" id="IPR001202">
    <property type="entry name" value="WW_dom"/>
</dbReference>
<evidence type="ECO:0000256" key="2">
    <source>
        <dbReference type="ARBA" id="ARBA00005462"/>
    </source>
</evidence>
<evidence type="ECO:0000259" key="11">
    <source>
        <dbReference type="PROSITE" id="PS50020"/>
    </source>
</evidence>
<evidence type="ECO:0000313" key="12">
    <source>
        <dbReference type="EMBL" id="CBN80284.1"/>
    </source>
</evidence>
<dbReference type="InterPro" id="IPR036020">
    <property type="entry name" value="WW_dom_sf"/>
</dbReference>
<feature type="region of interest" description="Disordered" evidence="10">
    <location>
        <begin position="1862"/>
        <end position="1904"/>
    </location>
</feature>
<dbReference type="GO" id="GO:0005774">
    <property type="term" value="C:vacuolar membrane"/>
    <property type="evidence" value="ECO:0007669"/>
    <property type="project" value="UniProtKB-SubCell"/>
</dbReference>
<feature type="region of interest" description="Disordered" evidence="10">
    <location>
        <begin position="483"/>
        <end position="516"/>
    </location>
</feature>
<feature type="region of interest" description="Disordered" evidence="10">
    <location>
        <begin position="1087"/>
        <end position="1126"/>
    </location>
</feature>
<evidence type="ECO:0000256" key="1">
    <source>
        <dbReference type="ARBA" id="ARBA00004592"/>
    </source>
</evidence>
<feature type="region of interest" description="Disordered" evidence="10">
    <location>
        <begin position="2761"/>
        <end position="2811"/>
    </location>
</feature>
<dbReference type="GO" id="GO:0043495">
    <property type="term" value="F:protein-membrane adaptor activity"/>
    <property type="evidence" value="ECO:0007669"/>
    <property type="project" value="InterPro"/>
</dbReference>
<dbReference type="Gene3D" id="2.20.70.10">
    <property type="match status" value="1"/>
</dbReference>
<dbReference type="Pfam" id="PF13513">
    <property type="entry name" value="HEAT_EZ"/>
    <property type="match status" value="1"/>
</dbReference>
<dbReference type="SUPFAM" id="SSF48371">
    <property type="entry name" value="ARM repeat"/>
    <property type="match status" value="2"/>
</dbReference>
<evidence type="ECO:0000256" key="3">
    <source>
        <dbReference type="ARBA" id="ARBA00022554"/>
    </source>
</evidence>
<dbReference type="PROSITE" id="PS50176">
    <property type="entry name" value="ARM_REPEAT"/>
    <property type="match status" value="1"/>
</dbReference>
<gene>
    <name evidence="12" type="ORF">Esi_0052_0018</name>
</gene>
<evidence type="ECO:0000256" key="4">
    <source>
        <dbReference type="ARBA" id="ARBA00022737"/>
    </source>
</evidence>
<keyword evidence="6" id="KW-0449">Lipoprotein</keyword>
<dbReference type="EMBL" id="FN648730">
    <property type="protein sequence ID" value="CBN80284.1"/>
    <property type="molecule type" value="Genomic_DNA"/>
</dbReference>
<evidence type="ECO:0000256" key="9">
    <source>
        <dbReference type="SAM" id="Coils"/>
    </source>
</evidence>
<dbReference type="InterPro" id="IPR011989">
    <property type="entry name" value="ARM-like"/>
</dbReference>
<dbReference type="InterPro" id="IPR016024">
    <property type="entry name" value="ARM-type_fold"/>
</dbReference>
<feature type="compositionally biased region" description="Gly residues" evidence="10">
    <location>
        <begin position="2211"/>
        <end position="2223"/>
    </location>
</feature>
<feature type="compositionally biased region" description="Low complexity" evidence="10">
    <location>
        <begin position="736"/>
        <end position="746"/>
    </location>
</feature>
<protein>
    <recommendedName>
        <fullName evidence="7">Vacuolar protein 8</fullName>
    </recommendedName>
</protein>
<name>D8LP13_ECTSI</name>
<keyword evidence="3" id="KW-0926">Vacuole</keyword>
<proteinExistence type="inferred from homology"/>
<dbReference type="OrthoDB" id="192334at2759"/>
<evidence type="ECO:0000256" key="5">
    <source>
        <dbReference type="ARBA" id="ARBA00023136"/>
    </source>
</evidence>
<keyword evidence="5" id="KW-0472">Membrane</keyword>
<dbReference type="PANTHER" id="PTHR47249">
    <property type="entry name" value="VACUOLAR PROTEIN 8"/>
    <property type="match status" value="1"/>
</dbReference>
<comment type="similarity">
    <text evidence="2">Belongs to the beta-catenin family.</text>
</comment>
<dbReference type="Proteomes" id="UP000002630">
    <property type="component" value="Linkage Group LG16"/>
</dbReference>
<feature type="compositionally biased region" description="Acidic residues" evidence="10">
    <location>
        <begin position="500"/>
        <end position="516"/>
    </location>
</feature>
<dbReference type="InParanoid" id="D8LP13"/>
<feature type="compositionally biased region" description="Polar residues" evidence="10">
    <location>
        <begin position="1099"/>
        <end position="1110"/>
    </location>
</feature>
<keyword evidence="13" id="KW-1185">Reference proteome</keyword>
<dbReference type="InterPro" id="IPR000225">
    <property type="entry name" value="Armadillo"/>
</dbReference>
<feature type="compositionally biased region" description="Gly residues" evidence="10">
    <location>
        <begin position="899"/>
        <end position="912"/>
    </location>
</feature>
<dbReference type="SUPFAM" id="SSF51045">
    <property type="entry name" value="WW domain"/>
    <property type="match status" value="1"/>
</dbReference>
<comment type="subcellular location">
    <subcellularLocation>
        <location evidence="1">Vacuole membrane</location>
        <topology evidence="1">Lipid-anchor</topology>
    </subcellularLocation>
</comment>
<dbReference type="Pfam" id="PF00397">
    <property type="entry name" value="WW"/>
    <property type="match status" value="1"/>
</dbReference>
<feature type="coiled-coil region" evidence="9">
    <location>
        <begin position="207"/>
        <end position="269"/>
    </location>
</feature>
<dbReference type="eggNOG" id="KOG4224">
    <property type="taxonomic scope" value="Eukaryota"/>
</dbReference>
<feature type="compositionally biased region" description="Polar residues" evidence="10">
    <location>
        <begin position="2225"/>
        <end position="2234"/>
    </location>
</feature>
<feature type="compositionally biased region" description="Basic and acidic residues" evidence="10">
    <location>
        <begin position="2200"/>
        <end position="2210"/>
    </location>
</feature>
<feature type="coiled-coil region" evidence="9">
    <location>
        <begin position="1598"/>
        <end position="1685"/>
    </location>
</feature>
<dbReference type="SMART" id="SM00456">
    <property type="entry name" value="WW"/>
    <property type="match status" value="2"/>
</dbReference>
<keyword evidence="9" id="KW-0175">Coiled coil</keyword>
<feature type="domain" description="WW" evidence="11">
    <location>
        <begin position="358"/>
        <end position="385"/>
    </location>
</feature>
<dbReference type="STRING" id="2880.D8LP13"/>
<feature type="compositionally biased region" description="Low complexity" evidence="10">
    <location>
        <begin position="913"/>
        <end position="923"/>
    </location>
</feature>
<feature type="region of interest" description="Disordered" evidence="10">
    <location>
        <begin position="1917"/>
        <end position="1989"/>
    </location>
</feature>
<evidence type="ECO:0000313" key="13">
    <source>
        <dbReference type="Proteomes" id="UP000002630"/>
    </source>
</evidence>
<dbReference type="SMART" id="SM00185">
    <property type="entry name" value="ARM"/>
    <property type="match status" value="8"/>
</dbReference>
<dbReference type="InterPro" id="IPR045156">
    <property type="entry name" value="Vac8"/>
</dbReference>
<feature type="compositionally biased region" description="Basic and acidic residues" evidence="10">
    <location>
        <begin position="1964"/>
        <end position="1975"/>
    </location>
</feature>
<feature type="coiled-coil region" evidence="9">
    <location>
        <begin position="117"/>
        <end position="168"/>
    </location>
</feature>
<evidence type="ECO:0000256" key="6">
    <source>
        <dbReference type="ARBA" id="ARBA00023288"/>
    </source>
</evidence>
<accession>D8LP13</accession>
<feature type="compositionally biased region" description="Basic and acidic residues" evidence="10">
    <location>
        <begin position="2250"/>
        <end position="2269"/>
    </location>
</feature>
<feature type="compositionally biased region" description="Basic and acidic residues" evidence="10">
    <location>
        <begin position="483"/>
        <end position="493"/>
    </location>
</feature>